<proteinExistence type="predicted"/>
<evidence type="ECO:0000313" key="3">
    <source>
        <dbReference type="EMBL" id="ATY60450.1"/>
    </source>
</evidence>
<dbReference type="OrthoDB" id="4867118at2759"/>
<name>A0A2H4SBF1_CORMI</name>
<organism evidence="3 4">
    <name type="scientific">Cordyceps militaris</name>
    <name type="common">Caterpillar fungus</name>
    <name type="synonym">Clavaria militaris</name>
    <dbReference type="NCBI Taxonomy" id="73501"/>
    <lineage>
        <taxon>Eukaryota</taxon>
        <taxon>Fungi</taxon>
        <taxon>Dikarya</taxon>
        <taxon>Ascomycota</taxon>
        <taxon>Pezizomycotina</taxon>
        <taxon>Sordariomycetes</taxon>
        <taxon>Hypocreomycetidae</taxon>
        <taxon>Hypocreales</taxon>
        <taxon>Cordycipitaceae</taxon>
        <taxon>Cordyceps</taxon>
    </lineage>
</organism>
<evidence type="ECO:0000256" key="2">
    <source>
        <dbReference type="SAM" id="SignalP"/>
    </source>
</evidence>
<evidence type="ECO:0000313" key="4">
    <source>
        <dbReference type="Proteomes" id="UP000323067"/>
    </source>
</evidence>
<dbReference type="VEuPathDB" id="FungiDB:CCM_02410"/>
<reference evidence="3 4" key="1">
    <citation type="journal article" date="2017" name="BMC Genomics">
        <title>Chromosome level assembly and secondary metabolite potential of the parasitic fungus Cordyceps militaris.</title>
        <authorList>
            <person name="Kramer G.J."/>
            <person name="Nodwell J.R."/>
        </authorList>
    </citation>
    <scope>NUCLEOTIDE SEQUENCE [LARGE SCALE GENOMIC DNA]</scope>
    <source>
        <strain evidence="3 4">ATCC 34164</strain>
    </source>
</reference>
<accession>A0A2H4SBF1</accession>
<gene>
    <name evidence="3" type="ORF">A9K55_006508</name>
</gene>
<feature type="region of interest" description="Disordered" evidence="1">
    <location>
        <begin position="86"/>
        <end position="109"/>
    </location>
</feature>
<dbReference type="Proteomes" id="UP000323067">
    <property type="component" value="Chromosome vi"/>
</dbReference>
<dbReference type="EMBL" id="CP023323">
    <property type="protein sequence ID" value="ATY60450.1"/>
    <property type="molecule type" value="Genomic_DNA"/>
</dbReference>
<evidence type="ECO:0000256" key="1">
    <source>
        <dbReference type="SAM" id="MobiDB-lite"/>
    </source>
</evidence>
<feature type="chain" id="PRO_5014170261" evidence="2">
    <location>
        <begin position="18"/>
        <end position="109"/>
    </location>
</feature>
<dbReference type="OMA" id="PADHFKY"/>
<sequence>MRFSIATVSLLAAVVAAAPVDKRQQGGSILSGITSLLGNLGGHTNGASYAPNAGGTGGVFADLQVPADHFKYTITPASAEEPIPAAQNSQLREGHRQAHAAIYKGMGGN</sequence>
<protein>
    <submittedName>
        <fullName evidence="3">Uncharacterized protein</fullName>
    </submittedName>
</protein>
<feature type="signal peptide" evidence="2">
    <location>
        <begin position="1"/>
        <end position="17"/>
    </location>
</feature>
<keyword evidence="2" id="KW-0732">Signal</keyword>
<dbReference type="AlphaFoldDB" id="A0A2H4SBF1"/>
<dbReference type="VEuPathDB" id="FungiDB:A9K55_006508"/>